<dbReference type="Pfam" id="PF00593">
    <property type="entry name" value="TonB_dep_Rec_b-barrel"/>
    <property type="match status" value="1"/>
</dbReference>
<feature type="signal peptide" evidence="13">
    <location>
        <begin position="1"/>
        <end position="25"/>
    </location>
</feature>
<evidence type="ECO:0000256" key="10">
    <source>
        <dbReference type="ARBA" id="ARBA00023237"/>
    </source>
</evidence>
<dbReference type="GO" id="GO:0006826">
    <property type="term" value="P:iron ion transport"/>
    <property type="evidence" value="ECO:0007669"/>
    <property type="project" value="UniProtKB-KW"/>
</dbReference>
<gene>
    <name evidence="16" type="ORF">PPEP_a1288</name>
</gene>
<feature type="domain" description="TonB-dependent receptor-like beta-barrel" evidence="14">
    <location>
        <begin position="307"/>
        <end position="708"/>
    </location>
</feature>
<dbReference type="PANTHER" id="PTHR32552:SF81">
    <property type="entry name" value="TONB-DEPENDENT OUTER MEMBRANE RECEPTOR"/>
    <property type="match status" value="1"/>
</dbReference>
<keyword evidence="10 11" id="KW-0998">Cell outer membrane</keyword>
<dbReference type="RefSeq" id="WP_147389898.1">
    <property type="nucleotide sequence ID" value="NZ_AQHF01000020.1"/>
</dbReference>
<reference evidence="16 17" key="1">
    <citation type="submission" date="2015-06" db="EMBL/GenBank/DDBJ databases">
        <title>Genome sequence of Pseudoalteromonas peptidolytica.</title>
        <authorList>
            <person name="Xie B.-B."/>
            <person name="Rong J.-C."/>
            <person name="Qin Q.-L."/>
            <person name="Zhang Y.-Z."/>
        </authorList>
    </citation>
    <scope>NUCLEOTIDE SEQUENCE [LARGE SCALE GENOMIC DNA]</scope>
    <source>
        <strain evidence="16 17">F12-50-A1</strain>
    </source>
</reference>
<dbReference type="InterPro" id="IPR000531">
    <property type="entry name" value="Beta-barrel_TonB"/>
</dbReference>
<keyword evidence="17" id="KW-1185">Reference proteome</keyword>
<sequence>MPHSNVLMNTVTLALLFAISSEASAKAENIEIIEVYAQKRKQSINDVAIAVKPIFGSLIKDAAVKDTTELGSLVSNVKISQNAAEGTPPAINIRGVGLVDYNTANTSPIGLYLDGISVGSANNQIINLFDMEQIEVLKGPQGTLFGRNTTGGAILLRTKRPEDGDYAYLTAGIGSDSLSSASTVINLSLTNDSAMRFAGSHKKYDYTTYNLDDRFPEAGMEQNDARLSYFGEFDDFSLFIKADYGHWNGLVQPVGNIGIYANPADGTRCAYSQLGSSNCVDLFGFNSGSDDFWAVRVNNYQQHHSVSKGLTGELTYQLAEQSQLVYLSAFNRLDRIHGFNCDGSIFSLCEGELGLKTEKLTNELRYEQGSSRGFLTLGLFQLEERIYQDNYNDLLRDLRGTENGSSAATFYYDNDIEISSHAIFGQYEYRLSEETALLLGLRYSDEKVDYDTFSYMNIPFGDNTAGILIPSYDIQGETSDTNLSGKFSVIHKLESTKSLYYSLANGVKSGGYNGGFLVSRSAALRASYGPEKLIAHELGAKLMFEPIDLRTNFAAFYYDYKDQQVFMNQASEIPGAPPYQLLKNVGKSTIYGVELENTWGVSKQTQVSLDVGYIPEANFEEFVDPLGVALTDNRLPFTSKWNIAGHAEHKFSWNSVGVKARVGFDYQSEYYFDQNESLYASQPSYILWNANLQFKYDKWQVGVWGKNLLDKEYSHLIFDLSSFIGMLEDFKGEGRRIGLDVTYHF</sequence>
<keyword evidence="13" id="KW-0732">Signal</keyword>
<evidence type="ECO:0000313" key="17">
    <source>
        <dbReference type="Proteomes" id="UP000660708"/>
    </source>
</evidence>
<keyword evidence="3 11" id="KW-1134">Transmembrane beta strand</keyword>
<evidence type="ECO:0000313" key="16">
    <source>
        <dbReference type="EMBL" id="MBE0346228.1"/>
    </source>
</evidence>
<keyword evidence="8 12" id="KW-0798">TonB box</keyword>
<protein>
    <submittedName>
        <fullName evidence="16">Iron complex outermembrane recepter protein</fullName>
    </submittedName>
</protein>
<name>A0A8I0MVM3_9GAMM</name>
<dbReference type="InterPro" id="IPR012910">
    <property type="entry name" value="Plug_dom"/>
</dbReference>
<keyword evidence="5 11" id="KW-0812">Transmembrane</keyword>
<evidence type="ECO:0000256" key="8">
    <source>
        <dbReference type="ARBA" id="ARBA00023077"/>
    </source>
</evidence>
<dbReference type="InterPro" id="IPR039426">
    <property type="entry name" value="TonB-dep_rcpt-like"/>
</dbReference>
<evidence type="ECO:0000256" key="9">
    <source>
        <dbReference type="ARBA" id="ARBA00023136"/>
    </source>
</evidence>
<proteinExistence type="inferred from homology"/>
<evidence type="ECO:0000256" key="13">
    <source>
        <dbReference type="SAM" id="SignalP"/>
    </source>
</evidence>
<organism evidence="16 17">
    <name type="scientific">Pseudoalteromonas peptidolytica F12-50-A1</name>
    <dbReference type="NCBI Taxonomy" id="1315280"/>
    <lineage>
        <taxon>Bacteria</taxon>
        <taxon>Pseudomonadati</taxon>
        <taxon>Pseudomonadota</taxon>
        <taxon>Gammaproteobacteria</taxon>
        <taxon>Alteromonadales</taxon>
        <taxon>Pseudoalteromonadaceae</taxon>
        <taxon>Pseudoalteromonas</taxon>
    </lineage>
</organism>
<keyword evidence="7" id="KW-0406">Ion transport</keyword>
<evidence type="ECO:0000259" key="14">
    <source>
        <dbReference type="Pfam" id="PF00593"/>
    </source>
</evidence>
<evidence type="ECO:0000259" key="15">
    <source>
        <dbReference type="Pfam" id="PF07715"/>
    </source>
</evidence>
<evidence type="ECO:0000256" key="1">
    <source>
        <dbReference type="ARBA" id="ARBA00004571"/>
    </source>
</evidence>
<keyword evidence="2 11" id="KW-0813">Transport</keyword>
<keyword evidence="9 11" id="KW-0472">Membrane</keyword>
<evidence type="ECO:0000256" key="5">
    <source>
        <dbReference type="ARBA" id="ARBA00022692"/>
    </source>
</evidence>
<accession>A0A8I0MVM3</accession>
<feature type="chain" id="PRO_5034932385" evidence="13">
    <location>
        <begin position="26"/>
        <end position="745"/>
    </location>
</feature>
<dbReference type="Proteomes" id="UP000660708">
    <property type="component" value="Unassembled WGS sequence"/>
</dbReference>
<dbReference type="EMBL" id="AQHF01000020">
    <property type="protein sequence ID" value="MBE0346228.1"/>
    <property type="molecule type" value="Genomic_DNA"/>
</dbReference>
<comment type="caution">
    <text evidence="16">The sequence shown here is derived from an EMBL/GenBank/DDBJ whole genome shotgun (WGS) entry which is preliminary data.</text>
</comment>
<dbReference type="GO" id="GO:0009279">
    <property type="term" value="C:cell outer membrane"/>
    <property type="evidence" value="ECO:0007669"/>
    <property type="project" value="UniProtKB-SubCell"/>
</dbReference>
<evidence type="ECO:0000256" key="3">
    <source>
        <dbReference type="ARBA" id="ARBA00022452"/>
    </source>
</evidence>
<dbReference type="Pfam" id="PF07715">
    <property type="entry name" value="Plug"/>
    <property type="match status" value="1"/>
</dbReference>
<evidence type="ECO:0000256" key="11">
    <source>
        <dbReference type="PROSITE-ProRule" id="PRU01360"/>
    </source>
</evidence>
<evidence type="ECO:0000256" key="6">
    <source>
        <dbReference type="ARBA" id="ARBA00023004"/>
    </source>
</evidence>
<evidence type="ECO:0000256" key="12">
    <source>
        <dbReference type="RuleBase" id="RU003357"/>
    </source>
</evidence>
<dbReference type="PANTHER" id="PTHR32552">
    <property type="entry name" value="FERRICHROME IRON RECEPTOR-RELATED"/>
    <property type="match status" value="1"/>
</dbReference>
<dbReference type="SUPFAM" id="SSF56935">
    <property type="entry name" value="Porins"/>
    <property type="match status" value="1"/>
</dbReference>
<feature type="domain" description="TonB-dependent receptor plug" evidence="15">
    <location>
        <begin position="45"/>
        <end position="153"/>
    </location>
</feature>
<evidence type="ECO:0000256" key="2">
    <source>
        <dbReference type="ARBA" id="ARBA00022448"/>
    </source>
</evidence>
<dbReference type="AlphaFoldDB" id="A0A8I0MVM3"/>
<evidence type="ECO:0000256" key="7">
    <source>
        <dbReference type="ARBA" id="ARBA00023065"/>
    </source>
</evidence>
<comment type="similarity">
    <text evidence="11 12">Belongs to the TonB-dependent receptor family.</text>
</comment>
<dbReference type="PROSITE" id="PS52016">
    <property type="entry name" value="TONB_DEPENDENT_REC_3"/>
    <property type="match status" value="1"/>
</dbReference>
<evidence type="ECO:0000256" key="4">
    <source>
        <dbReference type="ARBA" id="ARBA00022496"/>
    </source>
</evidence>
<dbReference type="Gene3D" id="2.40.170.20">
    <property type="entry name" value="TonB-dependent receptor, beta-barrel domain"/>
    <property type="match status" value="1"/>
</dbReference>
<keyword evidence="6" id="KW-0408">Iron</keyword>
<keyword evidence="4" id="KW-0410">Iron transport</keyword>
<comment type="subcellular location">
    <subcellularLocation>
        <location evidence="1 11">Cell outer membrane</location>
        <topology evidence="1 11">Multi-pass membrane protein</topology>
    </subcellularLocation>
</comment>
<dbReference type="InterPro" id="IPR036942">
    <property type="entry name" value="Beta-barrel_TonB_sf"/>
</dbReference>